<feature type="domain" description="RCK C-terminal" evidence="8">
    <location>
        <begin position="278"/>
        <end position="363"/>
    </location>
</feature>
<feature type="transmembrane region" description="Helical" evidence="7">
    <location>
        <begin position="80"/>
        <end position="104"/>
    </location>
</feature>
<dbReference type="InterPro" id="IPR031312">
    <property type="entry name" value="Na/sul_symport_CS"/>
</dbReference>
<keyword evidence="3 7" id="KW-0812">Transmembrane</keyword>
<dbReference type="PROSITE" id="PS01271">
    <property type="entry name" value="NA_SULFATE"/>
    <property type="match status" value="1"/>
</dbReference>
<dbReference type="PROSITE" id="PS51202">
    <property type="entry name" value="RCK_C"/>
    <property type="match status" value="2"/>
</dbReference>
<comment type="subcellular location">
    <subcellularLocation>
        <location evidence="1">Membrane</location>
        <topology evidence="1">Multi-pass membrane protein</topology>
    </subcellularLocation>
</comment>
<dbReference type="InterPro" id="IPR051679">
    <property type="entry name" value="DASS-Related_Transporters"/>
</dbReference>
<dbReference type="InterPro" id="IPR036721">
    <property type="entry name" value="RCK_C_sf"/>
</dbReference>
<feature type="transmembrane region" description="Helical" evidence="7">
    <location>
        <begin position="41"/>
        <end position="59"/>
    </location>
</feature>
<feature type="transmembrane region" description="Helical" evidence="7">
    <location>
        <begin position="425"/>
        <end position="446"/>
    </location>
</feature>
<dbReference type="SUPFAM" id="SSF116726">
    <property type="entry name" value="TrkA C-terminal domain-like"/>
    <property type="match status" value="2"/>
</dbReference>
<evidence type="ECO:0000256" key="5">
    <source>
        <dbReference type="ARBA" id="ARBA00022989"/>
    </source>
</evidence>
<evidence type="ECO:0000313" key="10">
    <source>
        <dbReference type="Proteomes" id="UP000664698"/>
    </source>
</evidence>
<feature type="transmembrane region" description="Helical" evidence="7">
    <location>
        <begin position="507"/>
        <end position="528"/>
    </location>
</feature>
<organism evidence="9 10">
    <name type="scientific">Algoriphagus aestuariicola</name>
    <dbReference type="NCBI Taxonomy" id="1852016"/>
    <lineage>
        <taxon>Bacteria</taxon>
        <taxon>Pseudomonadati</taxon>
        <taxon>Bacteroidota</taxon>
        <taxon>Cytophagia</taxon>
        <taxon>Cytophagales</taxon>
        <taxon>Cyclobacteriaceae</taxon>
        <taxon>Algoriphagus</taxon>
    </lineage>
</organism>
<name>A0ABS3BS14_9BACT</name>
<keyword evidence="10" id="KW-1185">Reference proteome</keyword>
<keyword evidence="6 7" id="KW-0472">Membrane</keyword>
<feature type="transmembrane region" description="Helical" evidence="7">
    <location>
        <begin position="548"/>
        <end position="568"/>
    </location>
</feature>
<evidence type="ECO:0000259" key="8">
    <source>
        <dbReference type="PROSITE" id="PS51202"/>
    </source>
</evidence>
<feature type="domain" description="RCK C-terminal" evidence="8">
    <location>
        <begin position="188"/>
        <end position="273"/>
    </location>
</feature>
<feature type="transmembrane region" description="Helical" evidence="7">
    <location>
        <begin position="159"/>
        <end position="177"/>
    </location>
</feature>
<dbReference type="EMBL" id="JAFKCW010000002">
    <property type="protein sequence ID" value="MBN7801135.1"/>
    <property type="molecule type" value="Genomic_DNA"/>
</dbReference>
<evidence type="ECO:0000256" key="6">
    <source>
        <dbReference type="ARBA" id="ARBA00023136"/>
    </source>
</evidence>
<sequence>MSLYNNWLRPALAFVIASMTFVVFQILSIEDLLAGLANKQIIVIFLLVTLTAGIQQNLGKDFFYQFFGKHLSPFQFRARMMVLVSSLSSLLNNTPIVAFMIPFVKNWADENGYSASKFLIPLSFATILGGMITVVGTSTNLVLNGLIEQSGLQGLGYRDFLFLGVIVSVLGLIYLTFASDFFLKDRKGNKEQVIGHLNEYLVETKVERNSSIIGKTIETAGLRHLKELFLVELKRGERTIPAVGSSVEVFEGDYLFFAGNTQAILNLINSNNGLVLPDQSQIHQNGFSSLSEAIIPTGSNLVGQTLRDSGFRDRYKASVISIYRKGEKVKGNLGETKLQAGDFLLMICAKDWDRNKNSRDLILISNKGELEKKKSLKQILPSIFSLGFLILGILGFMELFFGAFLGILVMVSCKILKMKHIKNSIDLELLIVLVCSLSIGVAIQKSGTAGFIVEGIKWVTDEGSPIFNIGILFLITMGLTSLITNAAAVSIMFPIALEMGTQSGGMLTPYFVAIAFAASADFMTPIGYQTNLMVMGPGNYQFSDYARIGLPLTIIYGLSTLVFINFYYF</sequence>
<feature type="transmembrane region" description="Helical" evidence="7">
    <location>
        <begin position="383"/>
        <end position="413"/>
    </location>
</feature>
<protein>
    <submittedName>
        <fullName evidence="9">SLC13 family permease</fullName>
    </submittedName>
</protein>
<reference evidence="9 10" key="1">
    <citation type="submission" date="2021-03" db="EMBL/GenBank/DDBJ databases">
        <title>novel species isolated from a fishpond in China.</title>
        <authorList>
            <person name="Lu H."/>
            <person name="Cai Z."/>
        </authorList>
    </citation>
    <scope>NUCLEOTIDE SEQUENCE [LARGE SCALE GENOMIC DNA]</scope>
    <source>
        <strain evidence="9 10">JCM 31546</strain>
    </source>
</reference>
<keyword evidence="5 7" id="KW-1133">Transmembrane helix</keyword>
<dbReference type="PANTHER" id="PTHR43652:SF2">
    <property type="entry name" value="BASIC AMINO ACID ANTIPORTER YFCC-RELATED"/>
    <property type="match status" value="1"/>
</dbReference>
<dbReference type="InterPro" id="IPR004680">
    <property type="entry name" value="Cit_transptr-like_dom"/>
</dbReference>
<dbReference type="Pfam" id="PF03600">
    <property type="entry name" value="CitMHS"/>
    <property type="match status" value="1"/>
</dbReference>
<keyword evidence="4" id="KW-0677">Repeat</keyword>
<dbReference type="InterPro" id="IPR006037">
    <property type="entry name" value="RCK_C"/>
</dbReference>
<evidence type="ECO:0000256" key="1">
    <source>
        <dbReference type="ARBA" id="ARBA00004141"/>
    </source>
</evidence>
<feature type="transmembrane region" description="Helical" evidence="7">
    <location>
        <begin position="12"/>
        <end position="29"/>
    </location>
</feature>
<evidence type="ECO:0000256" key="2">
    <source>
        <dbReference type="ARBA" id="ARBA00022448"/>
    </source>
</evidence>
<keyword evidence="2" id="KW-0813">Transport</keyword>
<evidence type="ECO:0000256" key="7">
    <source>
        <dbReference type="SAM" id="Phobius"/>
    </source>
</evidence>
<accession>A0ABS3BS14</accession>
<evidence type="ECO:0000256" key="4">
    <source>
        <dbReference type="ARBA" id="ARBA00022737"/>
    </source>
</evidence>
<dbReference type="Gene3D" id="3.30.70.1450">
    <property type="entry name" value="Regulator of K+ conductance, C-terminal domain"/>
    <property type="match status" value="2"/>
</dbReference>
<dbReference type="PANTHER" id="PTHR43652">
    <property type="entry name" value="BASIC AMINO ACID ANTIPORTER YFCC-RELATED"/>
    <property type="match status" value="1"/>
</dbReference>
<dbReference type="Pfam" id="PF02080">
    <property type="entry name" value="TrkA_C"/>
    <property type="match status" value="1"/>
</dbReference>
<feature type="transmembrane region" description="Helical" evidence="7">
    <location>
        <begin position="124"/>
        <end position="147"/>
    </location>
</feature>
<gene>
    <name evidence="9" type="ORF">J0A67_09695</name>
</gene>
<feature type="transmembrane region" description="Helical" evidence="7">
    <location>
        <begin position="466"/>
        <end position="495"/>
    </location>
</feature>
<evidence type="ECO:0000256" key="3">
    <source>
        <dbReference type="ARBA" id="ARBA00022692"/>
    </source>
</evidence>
<evidence type="ECO:0000313" key="9">
    <source>
        <dbReference type="EMBL" id="MBN7801135.1"/>
    </source>
</evidence>
<comment type="caution">
    <text evidence="9">The sequence shown here is derived from an EMBL/GenBank/DDBJ whole genome shotgun (WGS) entry which is preliminary data.</text>
</comment>
<dbReference type="Proteomes" id="UP000664698">
    <property type="component" value="Unassembled WGS sequence"/>
</dbReference>
<proteinExistence type="predicted"/>